<dbReference type="InterPro" id="IPR000073">
    <property type="entry name" value="AB_hydrolase_1"/>
</dbReference>
<dbReference type="EMBL" id="WIGM01000854">
    <property type="protein sequence ID" value="KAF6810381.1"/>
    <property type="molecule type" value="Genomic_DNA"/>
</dbReference>
<feature type="domain" description="AB hydrolase-1" evidence="2">
    <location>
        <begin position="39"/>
        <end position="282"/>
    </location>
</feature>
<dbReference type="AlphaFoldDB" id="A0A8H6JD30"/>
<evidence type="ECO:0000256" key="1">
    <source>
        <dbReference type="SAM" id="SignalP"/>
    </source>
</evidence>
<dbReference type="Gene3D" id="3.40.50.1820">
    <property type="entry name" value="alpha/beta hydrolase"/>
    <property type="match status" value="1"/>
</dbReference>
<protein>
    <recommendedName>
        <fullName evidence="2">AB hydrolase-1 domain-containing protein</fullName>
    </recommendedName>
</protein>
<evidence type="ECO:0000313" key="3">
    <source>
        <dbReference type="EMBL" id="KAF6810381.1"/>
    </source>
</evidence>
<dbReference type="GO" id="GO:0047372">
    <property type="term" value="F:monoacylglycerol lipase activity"/>
    <property type="evidence" value="ECO:0007669"/>
    <property type="project" value="TreeGrafter"/>
</dbReference>
<dbReference type="InterPro" id="IPR000639">
    <property type="entry name" value="Epox_hydrolase-like"/>
</dbReference>
<dbReference type="InterPro" id="IPR050266">
    <property type="entry name" value="AB_hydrolase_sf"/>
</dbReference>
<feature type="signal peptide" evidence="1">
    <location>
        <begin position="1"/>
        <end position="18"/>
    </location>
</feature>
<dbReference type="GO" id="GO:0046464">
    <property type="term" value="P:acylglycerol catabolic process"/>
    <property type="evidence" value="ECO:0007669"/>
    <property type="project" value="TreeGrafter"/>
</dbReference>
<sequence length="306" mass="34127">MRRHSLLLAAAASSVAHALEGFAKNGNVTLHYQVSGQGPAILLLHGFPDNSDTWSEQVARLESTNTVIRPTLRGYPPSDIPPITEENYNLTTIASDVIAVLDHLKIEKAVVGGHDFGGVAIQLVPLLFPERVDGLILMNTPPIPRFYDVIRTDKGQQEMANYTLDFIAYKPGDPVGRDIDYLIRGVPNQQSHRDELKKYLSSTRLEGMFAYYKYNYPAPPYDVALVDTSAFPKNEVPTLILWGLADPAFSLKLLDGIPDHFENTTRLVTLPGVGHWSFLEQPDRVNDEIVSWLDFLKTQGCVRCRV</sequence>
<dbReference type="OrthoDB" id="408373at2759"/>
<reference evidence="3" key="1">
    <citation type="journal article" date="2020" name="Phytopathology">
        <title>Genome Sequence Resources of Colletotrichum truncatum, C. plurivorum, C. musicola, and C. sojae: Four Species Pathogenic to Soybean (Glycine max).</title>
        <authorList>
            <person name="Rogerio F."/>
            <person name="Boufleur T.R."/>
            <person name="Ciampi-Guillardi M."/>
            <person name="Sukno S.A."/>
            <person name="Thon M.R."/>
            <person name="Massola Junior N.S."/>
            <person name="Baroncelli R."/>
        </authorList>
    </citation>
    <scope>NUCLEOTIDE SEQUENCE</scope>
    <source>
        <strain evidence="3">LFN0074</strain>
    </source>
</reference>
<dbReference type="Pfam" id="PF00561">
    <property type="entry name" value="Abhydrolase_1"/>
    <property type="match status" value="1"/>
</dbReference>
<dbReference type="GO" id="GO:0016020">
    <property type="term" value="C:membrane"/>
    <property type="evidence" value="ECO:0007669"/>
    <property type="project" value="TreeGrafter"/>
</dbReference>
<feature type="chain" id="PRO_5034068164" description="AB hydrolase-1 domain-containing protein" evidence="1">
    <location>
        <begin position="19"/>
        <end position="306"/>
    </location>
</feature>
<dbReference type="PANTHER" id="PTHR43798:SF33">
    <property type="entry name" value="HYDROLASE, PUTATIVE (AFU_ORTHOLOGUE AFUA_2G14860)-RELATED"/>
    <property type="match status" value="1"/>
</dbReference>
<name>A0A8H6JD30_9PEZI</name>
<evidence type="ECO:0000259" key="2">
    <source>
        <dbReference type="Pfam" id="PF00561"/>
    </source>
</evidence>
<gene>
    <name evidence="3" type="ORF">CMUS01_13475</name>
</gene>
<keyword evidence="4" id="KW-1185">Reference proteome</keyword>
<keyword evidence="1" id="KW-0732">Signal</keyword>
<organism evidence="3 4">
    <name type="scientific">Colletotrichum musicola</name>
    <dbReference type="NCBI Taxonomy" id="2175873"/>
    <lineage>
        <taxon>Eukaryota</taxon>
        <taxon>Fungi</taxon>
        <taxon>Dikarya</taxon>
        <taxon>Ascomycota</taxon>
        <taxon>Pezizomycotina</taxon>
        <taxon>Sordariomycetes</taxon>
        <taxon>Hypocreomycetidae</taxon>
        <taxon>Glomerellales</taxon>
        <taxon>Glomerellaceae</taxon>
        <taxon>Colletotrichum</taxon>
        <taxon>Colletotrichum orchidearum species complex</taxon>
    </lineage>
</organism>
<dbReference type="InterPro" id="IPR029058">
    <property type="entry name" value="AB_hydrolase_fold"/>
</dbReference>
<dbReference type="Proteomes" id="UP000639643">
    <property type="component" value="Unassembled WGS sequence"/>
</dbReference>
<dbReference type="PRINTS" id="PR00412">
    <property type="entry name" value="EPOXHYDRLASE"/>
</dbReference>
<proteinExistence type="predicted"/>
<dbReference type="PANTHER" id="PTHR43798">
    <property type="entry name" value="MONOACYLGLYCEROL LIPASE"/>
    <property type="match status" value="1"/>
</dbReference>
<comment type="caution">
    <text evidence="3">The sequence shown here is derived from an EMBL/GenBank/DDBJ whole genome shotgun (WGS) entry which is preliminary data.</text>
</comment>
<evidence type="ECO:0000313" key="4">
    <source>
        <dbReference type="Proteomes" id="UP000639643"/>
    </source>
</evidence>
<dbReference type="PRINTS" id="PR00111">
    <property type="entry name" value="ABHYDROLASE"/>
</dbReference>
<dbReference type="SUPFAM" id="SSF53474">
    <property type="entry name" value="alpha/beta-Hydrolases"/>
    <property type="match status" value="1"/>
</dbReference>
<accession>A0A8H6JD30</accession>